<sequence length="1142" mass="129128">MACQQQLTSHDEIERALPSLAPSESPRPSWNCVMDIDSQHVDKRHDHDRTMPSLKKKQRRSVSFQSSSLLFCYGVPEDEPQDWYTGEDEEIFKAEARKELAVFRRMKGGFAGASGQLAGVPQHHRNLCIVGLEQQLISRDFSRKRARTKKLVKYAVLLEQSKAGTGYGDSDKAERIAEAARRYSEWSAAQAKMFGDFQYIQTSSHCDWFRRDDVEREPSSEMRAHAAPLSINKNAMITYAMKVPQTCDASSSAAATPRQLTPTLHAQELFHNADITWWNLELQAASQAVVDRRRHRNRRKLRQQHRRTQSNSNCLSPLQRWFVSLIESIGLDTWEELNYYNVTSLTYLYKHHVSSSSGQHEYFGIYGEDSKQMKSNHESLKLFWTLGNNNGMSTVGENNAASPTNVVLLGMHGNDLSAKGKLVPTLQQLYGLDAPTALTLADKIQSIIEKLPGAYNNRNSERDSIIIGDGVFAFLKWLQLDNGPDYIHSHEFGHHLQYDLGIMKKNGMGLSQAEVTRRLELMSDMFGSYYLAHKSGGGLDTKQLDEVHRAAFSMGDCKSSIATHHGSPRQRECASNYGANLAIKFGGKVLPPVKLKNMFDAKLSEILTLTADECRGGNSGNSVISSSSSGGGNWWESKLLPVEDVQDLNIPTMGVPPPSADVEYASWGSSFESGSGDKAWGLDAGWDGYNFEWYSQEVEENNSVGKPSEKIQNDLYSSKYEDGNSDWFGSSQWVVGVSVSASVGCMQMKYIVQEVYYGLFHWLGKSQQPHIRRSLNVLDSSFFMLQVWGPPSALYVTKSDALLRFRFFLTNFFNFLDIFMDSYCLCSVHCICGRVQQQPTNHEEELPINIKNNKRKRPSISIYNLQHYTRSMSSRSRSRSRSRHDSRYDSPYIEEENKSFLDHVTSFGDSLGELGETIAQSLGFSYGDEETDASTLSIISDSRNDVSDEVSLRYESKRSNKSKKNENRVDPESDYLQQNLRNIYKSQQTKHKNTKKVVENDDLSLDLGSTTSDDMSLSTSNSIELNNYYSQSECSTFEEKPLTSCLRPASALKKPTKKSKKKSFLKKSVEEPVGEKKQVKWMDQIAADFDPYLFEMRRVYAKEMANVRLAMNEHNVVMEKIMNENTMVLCNCGEMSGELSEC</sequence>
<gene>
    <name evidence="2" type="ORF">QTG54_008298</name>
</gene>
<dbReference type="AlphaFoldDB" id="A0AAD8Y956"/>
<comment type="caution">
    <text evidence="2">The sequence shown here is derived from an EMBL/GenBank/DDBJ whole genome shotgun (WGS) entry which is preliminary data.</text>
</comment>
<reference evidence="2" key="1">
    <citation type="submission" date="2023-06" db="EMBL/GenBank/DDBJ databases">
        <title>Survivors Of The Sea: Transcriptome response of Skeletonema marinoi to long-term dormancy.</title>
        <authorList>
            <person name="Pinder M.I.M."/>
            <person name="Kourtchenko O."/>
            <person name="Robertson E.K."/>
            <person name="Larsson T."/>
            <person name="Maumus F."/>
            <person name="Osuna-Cruz C.M."/>
            <person name="Vancaester E."/>
            <person name="Stenow R."/>
            <person name="Vandepoele K."/>
            <person name="Ploug H."/>
            <person name="Bruchert V."/>
            <person name="Godhe A."/>
            <person name="Topel M."/>
        </authorList>
    </citation>
    <scope>NUCLEOTIDE SEQUENCE</scope>
    <source>
        <strain evidence="2">R05AC</strain>
    </source>
</reference>
<accession>A0AAD8Y956</accession>
<protein>
    <submittedName>
        <fullName evidence="2">Uncharacterized protein</fullName>
    </submittedName>
</protein>
<keyword evidence="3" id="KW-1185">Reference proteome</keyword>
<feature type="region of interest" description="Disordered" evidence="1">
    <location>
        <begin position="950"/>
        <end position="974"/>
    </location>
</feature>
<feature type="compositionally biased region" description="Basic and acidic residues" evidence="1">
    <location>
        <begin position="950"/>
        <end position="971"/>
    </location>
</feature>
<name>A0AAD8Y956_9STRA</name>
<organism evidence="2 3">
    <name type="scientific">Skeletonema marinoi</name>
    <dbReference type="NCBI Taxonomy" id="267567"/>
    <lineage>
        <taxon>Eukaryota</taxon>
        <taxon>Sar</taxon>
        <taxon>Stramenopiles</taxon>
        <taxon>Ochrophyta</taxon>
        <taxon>Bacillariophyta</taxon>
        <taxon>Coscinodiscophyceae</taxon>
        <taxon>Thalassiosirophycidae</taxon>
        <taxon>Thalassiosirales</taxon>
        <taxon>Skeletonemataceae</taxon>
        <taxon>Skeletonema</taxon>
        <taxon>Skeletonema marinoi-dohrnii complex</taxon>
    </lineage>
</organism>
<evidence type="ECO:0000313" key="2">
    <source>
        <dbReference type="EMBL" id="KAK1741046.1"/>
    </source>
</evidence>
<evidence type="ECO:0000313" key="3">
    <source>
        <dbReference type="Proteomes" id="UP001224775"/>
    </source>
</evidence>
<feature type="region of interest" description="Disordered" evidence="1">
    <location>
        <begin position="869"/>
        <end position="889"/>
    </location>
</feature>
<proteinExistence type="predicted"/>
<dbReference type="Proteomes" id="UP001224775">
    <property type="component" value="Unassembled WGS sequence"/>
</dbReference>
<evidence type="ECO:0000256" key="1">
    <source>
        <dbReference type="SAM" id="MobiDB-lite"/>
    </source>
</evidence>
<dbReference type="EMBL" id="JATAAI010000014">
    <property type="protein sequence ID" value="KAK1741046.1"/>
    <property type="molecule type" value="Genomic_DNA"/>
</dbReference>